<keyword evidence="2" id="KW-1185">Reference proteome</keyword>
<dbReference type="AlphaFoldDB" id="A0AAE1D817"/>
<dbReference type="EMBL" id="JAWDGP010005045">
    <property type="protein sequence ID" value="KAK3760155.1"/>
    <property type="molecule type" value="Genomic_DNA"/>
</dbReference>
<name>A0AAE1D817_9GAST</name>
<proteinExistence type="predicted"/>
<dbReference type="Proteomes" id="UP001283361">
    <property type="component" value="Unassembled WGS sequence"/>
</dbReference>
<organism evidence="1 2">
    <name type="scientific">Elysia crispata</name>
    <name type="common">lettuce slug</name>
    <dbReference type="NCBI Taxonomy" id="231223"/>
    <lineage>
        <taxon>Eukaryota</taxon>
        <taxon>Metazoa</taxon>
        <taxon>Spiralia</taxon>
        <taxon>Lophotrochozoa</taxon>
        <taxon>Mollusca</taxon>
        <taxon>Gastropoda</taxon>
        <taxon>Heterobranchia</taxon>
        <taxon>Euthyneura</taxon>
        <taxon>Panpulmonata</taxon>
        <taxon>Sacoglossa</taxon>
        <taxon>Placobranchoidea</taxon>
        <taxon>Plakobranchidae</taxon>
        <taxon>Elysia</taxon>
    </lineage>
</organism>
<gene>
    <name evidence="1" type="ORF">RRG08_041996</name>
</gene>
<comment type="caution">
    <text evidence="1">The sequence shown here is derived from an EMBL/GenBank/DDBJ whole genome shotgun (WGS) entry which is preliminary data.</text>
</comment>
<evidence type="ECO:0000313" key="1">
    <source>
        <dbReference type="EMBL" id="KAK3760155.1"/>
    </source>
</evidence>
<sequence length="196" mass="21890">MYYSCDRGALLESPSQSNQTQHHQTEAAPPWWKVSSRQADLSNSQVQTKDAEAVEKFSSDLMASASPILSFPFSQSYNPLPTELNPNTFHTLFCEYLQRSLCGYDKPMLALRHRCLVGTGHRELRVSRSCPPTSLASKTCIAVRVSSGRKPQEIHRERHRVLSTRLKAAKFPQPMVSWVTHANGSGGKVPAFTAME</sequence>
<evidence type="ECO:0000313" key="2">
    <source>
        <dbReference type="Proteomes" id="UP001283361"/>
    </source>
</evidence>
<accession>A0AAE1D817</accession>
<protein>
    <submittedName>
        <fullName evidence="1">Uncharacterized protein</fullName>
    </submittedName>
</protein>
<reference evidence="1" key="1">
    <citation type="journal article" date="2023" name="G3 (Bethesda)">
        <title>A reference genome for the long-term kleptoplast-retaining sea slug Elysia crispata morphotype clarki.</title>
        <authorList>
            <person name="Eastman K.E."/>
            <person name="Pendleton A.L."/>
            <person name="Shaikh M.A."/>
            <person name="Suttiyut T."/>
            <person name="Ogas R."/>
            <person name="Tomko P."/>
            <person name="Gavelis G."/>
            <person name="Widhalm J.R."/>
            <person name="Wisecaver J.H."/>
        </authorList>
    </citation>
    <scope>NUCLEOTIDE SEQUENCE</scope>
    <source>
        <strain evidence="1">ECLA1</strain>
    </source>
</reference>